<evidence type="ECO:0000313" key="1">
    <source>
        <dbReference type="Proteomes" id="UP000887565"/>
    </source>
</evidence>
<dbReference type="AlphaFoldDB" id="A0A915I9U5"/>
<name>A0A915I9U5_ROMCU</name>
<evidence type="ECO:0000313" key="2">
    <source>
        <dbReference type="WBParaSite" id="nRc.2.0.1.t10642-RA"/>
    </source>
</evidence>
<keyword evidence="1" id="KW-1185">Reference proteome</keyword>
<proteinExistence type="predicted"/>
<protein>
    <submittedName>
        <fullName evidence="2">Uncharacterized protein</fullName>
    </submittedName>
</protein>
<dbReference type="WBParaSite" id="nRc.2.0.1.t10642-RA">
    <property type="protein sequence ID" value="nRc.2.0.1.t10642-RA"/>
    <property type="gene ID" value="nRc.2.0.1.g10642"/>
</dbReference>
<sequence length="175" mass="20219">MDKEQCRLSFRKNMKNDSKICVHEVHKASKTVQLYLLPGKNLYICFWTVQRFNVTLSELKVRFKAFKDPRILGKIKLVPDLINFGFTLSDQPEKENYGKPLNCQNENIKYKHQIRYQSQQENLLETQIKLLFLKNTIRPGTEWPNLSRLGKQAKSIIGGGPHNRINVSSSSGLGI</sequence>
<organism evidence="1 2">
    <name type="scientific">Romanomermis culicivorax</name>
    <name type="common">Nematode worm</name>
    <dbReference type="NCBI Taxonomy" id="13658"/>
    <lineage>
        <taxon>Eukaryota</taxon>
        <taxon>Metazoa</taxon>
        <taxon>Ecdysozoa</taxon>
        <taxon>Nematoda</taxon>
        <taxon>Enoplea</taxon>
        <taxon>Dorylaimia</taxon>
        <taxon>Mermithida</taxon>
        <taxon>Mermithoidea</taxon>
        <taxon>Mermithidae</taxon>
        <taxon>Romanomermis</taxon>
    </lineage>
</organism>
<accession>A0A915I9U5</accession>
<dbReference type="Proteomes" id="UP000887565">
    <property type="component" value="Unplaced"/>
</dbReference>
<reference evidence="2" key="1">
    <citation type="submission" date="2022-11" db="UniProtKB">
        <authorList>
            <consortium name="WormBaseParasite"/>
        </authorList>
    </citation>
    <scope>IDENTIFICATION</scope>
</reference>